<keyword evidence="4" id="KW-0406">Ion transport</keyword>
<dbReference type="VEuPathDB" id="FungiDB:G647_09594"/>
<accession>V9DKI9</accession>
<comment type="subcellular location">
    <subcellularLocation>
        <location evidence="4">Membrane</location>
        <topology evidence="4">Multi-pass membrane protein</topology>
    </subcellularLocation>
</comment>
<evidence type="ECO:0000256" key="4">
    <source>
        <dbReference type="RuleBase" id="RU367022"/>
    </source>
</evidence>
<dbReference type="RefSeq" id="XP_008723810.1">
    <property type="nucleotide sequence ID" value="XM_008725588.1"/>
</dbReference>
<protein>
    <recommendedName>
        <fullName evidence="4">Copper transport protein</fullName>
    </recommendedName>
</protein>
<proteinExistence type="inferred from homology"/>
<dbReference type="AlphaFoldDB" id="V9DKI9"/>
<feature type="transmembrane region" description="Helical" evidence="4">
    <location>
        <begin position="48"/>
        <end position="67"/>
    </location>
</feature>
<sequence>MDHGHMGHGGMDHGDMDMGDQCSMNMLFTWDTRNLCIVFRWWRIAGPLSLALSLLAIILLCAGYEGIREVSRRVEARQAVQLSTHSISASRKKGEHESSSLLRVGRDNKGAAERQGTIIRATLYAIQVFYSFFIMLLFMTYNGWVMLAVAVGAFVGYIAFSNKLPSTKTVACH</sequence>
<keyword evidence="4" id="KW-0813">Transport</keyword>
<organism evidence="5 6">
    <name type="scientific">Cladophialophora carrionii CBS 160.54</name>
    <dbReference type="NCBI Taxonomy" id="1279043"/>
    <lineage>
        <taxon>Eukaryota</taxon>
        <taxon>Fungi</taxon>
        <taxon>Dikarya</taxon>
        <taxon>Ascomycota</taxon>
        <taxon>Pezizomycotina</taxon>
        <taxon>Eurotiomycetes</taxon>
        <taxon>Chaetothyriomycetidae</taxon>
        <taxon>Chaetothyriales</taxon>
        <taxon>Herpotrichiellaceae</taxon>
        <taxon>Cladophialophora</taxon>
    </lineage>
</organism>
<keyword evidence="2 4" id="KW-1133">Transmembrane helix</keyword>
<evidence type="ECO:0000256" key="1">
    <source>
        <dbReference type="ARBA" id="ARBA00022692"/>
    </source>
</evidence>
<dbReference type="GO" id="GO:0005375">
    <property type="term" value="F:copper ion transmembrane transporter activity"/>
    <property type="evidence" value="ECO:0007669"/>
    <property type="project" value="UniProtKB-UniRule"/>
</dbReference>
<evidence type="ECO:0000313" key="5">
    <source>
        <dbReference type="EMBL" id="ETI27404.1"/>
    </source>
</evidence>
<reference evidence="5 6" key="1">
    <citation type="submission" date="2013-03" db="EMBL/GenBank/DDBJ databases">
        <title>The Genome Sequence of Cladophialophora carrionii CBS 160.54.</title>
        <authorList>
            <consortium name="The Broad Institute Genomics Platform"/>
            <person name="Cuomo C."/>
            <person name="de Hoog S."/>
            <person name="Gorbushina A."/>
            <person name="Walker B."/>
            <person name="Young S.K."/>
            <person name="Zeng Q."/>
            <person name="Gargeya S."/>
            <person name="Fitzgerald M."/>
            <person name="Haas B."/>
            <person name="Abouelleil A."/>
            <person name="Allen A.W."/>
            <person name="Alvarado L."/>
            <person name="Arachchi H.M."/>
            <person name="Berlin A.M."/>
            <person name="Chapman S.B."/>
            <person name="Gainer-Dewar J."/>
            <person name="Goldberg J."/>
            <person name="Griggs A."/>
            <person name="Gujja S."/>
            <person name="Hansen M."/>
            <person name="Howarth C."/>
            <person name="Imamovic A."/>
            <person name="Ireland A."/>
            <person name="Larimer J."/>
            <person name="McCowan C."/>
            <person name="Murphy C."/>
            <person name="Pearson M."/>
            <person name="Poon T.W."/>
            <person name="Priest M."/>
            <person name="Roberts A."/>
            <person name="Saif S."/>
            <person name="Shea T."/>
            <person name="Sisk P."/>
            <person name="Sykes S."/>
            <person name="Wortman J."/>
            <person name="Nusbaum C."/>
            <person name="Birren B."/>
        </authorList>
    </citation>
    <scope>NUCLEOTIDE SEQUENCE [LARGE SCALE GENOMIC DNA]</scope>
    <source>
        <strain evidence="5 6">CBS 160.54</strain>
    </source>
</reference>
<dbReference type="EMBL" id="KB822698">
    <property type="protein sequence ID" value="ETI27404.1"/>
    <property type="molecule type" value="Genomic_DNA"/>
</dbReference>
<dbReference type="Pfam" id="PF04145">
    <property type="entry name" value="Ctr"/>
    <property type="match status" value="1"/>
</dbReference>
<name>V9DKI9_9EURO</name>
<dbReference type="HOGENOM" id="CLU_079690_4_0_1"/>
<dbReference type="PANTHER" id="PTHR12483:SF115">
    <property type="entry name" value="COPPER TRANSPORT PROTEIN"/>
    <property type="match status" value="1"/>
</dbReference>
<comment type="similarity">
    <text evidence="4">Belongs to the copper transporter (Ctr) (TC 1.A.56) family. SLC31A subfamily.</text>
</comment>
<dbReference type="Proteomes" id="UP000030678">
    <property type="component" value="Unassembled WGS sequence"/>
</dbReference>
<keyword evidence="1 4" id="KW-0812">Transmembrane</keyword>
<keyword evidence="4" id="KW-0186">Copper</keyword>
<gene>
    <name evidence="5" type="ORF">G647_09594</name>
</gene>
<dbReference type="OrthoDB" id="161814at2759"/>
<evidence type="ECO:0000256" key="2">
    <source>
        <dbReference type="ARBA" id="ARBA00022989"/>
    </source>
</evidence>
<evidence type="ECO:0000313" key="6">
    <source>
        <dbReference type="Proteomes" id="UP000030678"/>
    </source>
</evidence>
<evidence type="ECO:0000256" key="3">
    <source>
        <dbReference type="ARBA" id="ARBA00023136"/>
    </source>
</evidence>
<dbReference type="GeneID" id="19988087"/>
<dbReference type="PANTHER" id="PTHR12483">
    <property type="entry name" value="SOLUTE CARRIER FAMILY 31 COPPER TRANSPORTERS"/>
    <property type="match status" value="1"/>
</dbReference>
<keyword evidence="4" id="KW-0187">Copper transport</keyword>
<dbReference type="InterPro" id="IPR007274">
    <property type="entry name" value="Cop_transporter"/>
</dbReference>
<feature type="transmembrane region" description="Helical" evidence="4">
    <location>
        <begin position="118"/>
        <end position="138"/>
    </location>
</feature>
<dbReference type="GO" id="GO:0016020">
    <property type="term" value="C:membrane"/>
    <property type="evidence" value="ECO:0007669"/>
    <property type="project" value="UniProtKB-SubCell"/>
</dbReference>
<keyword evidence="3 4" id="KW-0472">Membrane</keyword>
<feature type="transmembrane region" description="Helical" evidence="4">
    <location>
        <begin position="144"/>
        <end position="160"/>
    </location>
</feature>